<dbReference type="EMBL" id="FODF01000002">
    <property type="protein sequence ID" value="SEN29935.1"/>
    <property type="molecule type" value="Genomic_DNA"/>
</dbReference>
<dbReference type="PANTHER" id="PTHR30619:SF7">
    <property type="entry name" value="BETA-LACTAMASE DOMAIN PROTEIN"/>
    <property type="match status" value="1"/>
</dbReference>
<evidence type="ECO:0000313" key="9">
    <source>
        <dbReference type="Proteomes" id="UP000199512"/>
    </source>
</evidence>
<organism evidence="8 9">
    <name type="scientific">Peptostreptococcus russellii</name>
    <dbReference type="NCBI Taxonomy" id="215200"/>
    <lineage>
        <taxon>Bacteria</taxon>
        <taxon>Bacillati</taxon>
        <taxon>Bacillota</taxon>
        <taxon>Clostridia</taxon>
        <taxon>Peptostreptococcales</taxon>
        <taxon>Peptostreptococcaceae</taxon>
        <taxon>Peptostreptococcus</taxon>
    </lineage>
</organism>
<feature type="transmembrane region" description="Helical" evidence="6">
    <location>
        <begin position="291"/>
        <end position="310"/>
    </location>
</feature>
<feature type="transmembrane region" description="Helical" evidence="6">
    <location>
        <begin position="172"/>
        <end position="191"/>
    </location>
</feature>
<dbReference type="OrthoDB" id="9761531at2"/>
<reference evidence="8 9" key="1">
    <citation type="submission" date="2016-10" db="EMBL/GenBank/DDBJ databases">
        <authorList>
            <person name="de Groot N.N."/>
        </authorList>
    </citation>
    <scope>NUCLEOTIDE SEQUENCE [LARGE SCALE GENOMIC DNA]</scope>
    <source>
        <strain evidence="8 9">Calf135</strain>
    </source>
</reference>
<evidence type="ECO:0000256" key="1">
    <source>
        <dbReference type="ARBA" id="ARBA00004651"/>
    </source>
</evidence>
<keyword evidence="5 6" id="KW-0472">Membrane</keyword>
<name>A0A1H8FE96_9FIRM</name>
<feature type="transmembrane region" description="Helical" evidence="6">
    <location>
        <begin position="260"/>
        <end position="279"/>
    </location>
</feature>
<evidence type="ECO:0000256" key="5">
    <source>
        <dbReference type="ARBA" id="ARBA00023136"/>
    </source>
</evidence>
<dbReference type="Proteomes" id="UP000199512">
    <property type="component" value="Unassembled WGS sequence"/>
</dbReference>
<evidence type="ECO:0000256" key="6">
    <source>
        <dbReference type="SAM" id="Phobius"/>
    </source>
</evidence>
<proteinExistence type="predicted"/>
<feature type="transmembrane region" description="Helical" evidence="6">
    <location>
        <begin position="6"/>
        <end position="24"/>
    </location>
</feature>
<dbReference type="GO" id="GO:0005886">
    <property type="term" value="C:plasma membrane"/>
    <property type="evidence" value="ECO:0007669"/>
    <property type="project" value="UniProtKB-SubCell"/>
</dbReference>
<feature type="domain" description="ComEC/Rec2-related protein" evidence="7">
    <location>
        <begin position="149"/>
        <end position="398"/>
    </location>
</feature>
<keyword evidence="3 6" id="KW-0812">Transmembrane</keyword>
<dbReference type="STRING" id="215200.SAMN05216454_10291"/>
<evidence type="ECO:0000256" key="4">
    <source>
        <dbReference type="ARBA" id="ARBA00022989"/>
    </source>
</evidence>
<feature type="transmembrane region" description="Helical" evidence="6">
    <location>
        <begin position="348"/>
        <end position="367"/>
    </location>
</feature>
<gene>
    <name evidence="8" type="ORF">SAMN05216454_10291</name>
</gene>
<comment type="subcellular location">
    <subcellularLocation>
        <location evidence="1">Cell membrane</location>
        <topology evidence="1">Multi-pass membrane protein</topology>
    </subcellularLocation>
</comment>
<dbReference type="AlphaFoldDB" id="A0A1H8FE96"/>
<keyword evidence="4 6" id="KW-1133">Transmembrane helix</keyword>
<keyword evidence="9" id="KW-1185">Reference proteome</keyword>
<accession>A0A1H8FE96</accession>
<evidence type="ECO:0000259" key="7">
    <source>
        <dbReference type="Pfam" id="PF03772"/>
    </source>
</evidence>
<feature type="transmembrane region" description="Helical" evidence="6">
    <location>
        <begin position="387"/>
        <end position="405"/>
    </location>
</feature>
<keyword evidence="2" id="KW-1003">Cell membrane</keyword>
<dbReference type="PANTHER" id="PTHR30619">
    <property type="entry name" value="DNA INTERNALIZATION/COMPETENCE PROTEIN COMEC/REC2"/>
    <property type="match status" value="1"/>
</dbReference>
<sequence>MVRRKGVLILIFTIIYAVLINSSFKQSYLKNRELLLDGTVRYTQTKKYSSEYLIGDTLLVNKKRNQNIKTGDILEVFGKEEDMNNMRIKDFDYGRYLKSKGIRRVITMKKYRIIGVSIFYEKIGDLRQYIKSTNDYLYKENSGILNAIVIADKSAIDKKTSYIFMDSGTSHIMAISGLHITIILGIIVLLTGKINSPLKFIAFIFFMELYSELIGNSPSVRRAVDLFIFSYIGFFIDERLDILNVLSFIASFMILQNTYIIYNLSFQLSFISIVSISILSKYLDKIVYGKVLASSLAIIIGTAPLVLYIFKEVSLVSFMANIIAIPFTALIMVFDLISLFSYFFIPGLSYYISFINNACIDFMLLFLKKIGNFGCSNIVVKKIDFKYIIIYYFILISINIFLYIATIRKELYLEEGEKNI</sequence>
<dbReference type="InterPro" id="IPR004477">
    <property type="entry name" value="ComEC_N"/>
</dbReference>
<dbReference type="NCBIfam" id="TIGR00360">
    <property type="entry name" value="ComEC_N-term"/>
    <property type="match status" value="1"/>
</dbReference>
<evidence type="ECO:0000313" key="8">
    <source>
        <dbReference type="EMBL" id="SEN29935.1"/>
    </source>
</evidence>
<evidence type="ECO:0000256" key="3">
    <source>
        <dbReference type="ARBA" id="ARBA00022692"/>
    </source>
</evidence>
<protein>
    <submittedName>
        <fullName evidence="8">Competence protein ComEC</fullName>
    </submittedName>
</protein>
<evidence type="ECO:0000256" key="2">
    <source>
        <dbReference type="ARBA" id="ARBA00022475"/>
    </source>
</evidence>
<dbReference type="Pfam" id="PF03772">
    <property type="entry name" value="Competence"/>
    <property type="match status" value="1"/>
</dbReference>
<feature type="transmembrane region" description="Helical" evidence="6">
    <location>
        <begin position="316"/>
        <end position="336"/>
    </location>
</feature>
<dbReference type="RefSeq" id="WP_091974003.1">
    <property type="nucleotide sequence ID" value="NZ_CAUWDX010000055.1"/>
</dbReference>
<dbReference type="InterPro" id="IPR052159">
    <property type="entry name" value="Competence_DNA_uptake"/>
</dbReference>